<dbReference type="EMBL" id="AFYV02000451">
    <property type="protein sequence ID" value="KFG64963.1"/>
    <property type="molecule type" value="Genomic_DNA"/>
</dbReference>
<dbReference type="Proteomes" id="UP000028834">
    <property type="component" value="Unassembled WGS sequence"/>
</dbReference>
<evidence type="ECO:0000313" key="3">
    <source>
        <dbReference type="Proteomes" id="UP000028834"/>
    </source>
</evidence>
<reference evidence="2 3" key="1">
    <citation type="submission" date="2014-05" db="EMBL/GenBank/DDBJ databases">
        <authorList>
            <person name="Sibley D."/>
            <person name="Venepally P."/>
            <person name="Karamycheva S."/>
            <person name="Hadjithomas M."/>
            <person name="Khan A."/>
            <person name="Brunk B."/>
            <person name="Roos D."/>
            <person name="Caler E."/>
            <person name="Lorenzi H."/>
        </authorList>
    </citation>
    <scope>NUCLEOTIDE SEQUENCE [LARGE SCALE GENOMIC DNA]</scope>
    <source>
        <strain evidence="2 3">RUB</strain>
    </source>
</reference>
<feature type="region of interest" description="Disordered" evidence="1">
    <location>
        <begin position="99"/>
        <end position="121"/>
    </location>
</feature>
<organism evidence="2 3">
    <name type="scientific">Toxoplasma gondii RUB</name>
    <dbReference type="NCBI Taxonomy" id="935652"/>
    <lineage>
        <taxon>Eukaryota</taxon>
        <taxon>Sar</taxon>
        <taxon>Alveolata</taxon>
        <taxon>Apicomplexa</taxon>
        <taxon>Conoidasida</taxon>
        <taxon>Coccidia</taxon>
        <taxon>Eucoccidiorida</taxon>
        <taxon>Eimeriorina</taxon>
        <taxon>Sarcocystidae</taxon>
        <taxon>Toxoplasma</taxon>
    </lineage>
</organism>
<gene>
    <name evidence="2" type="ORF">TGRUB_327500</name>
</gene>
<sequence>MKNSGESSRAADCVSDEGTGCAAAASRGEAGGFCSDAFPVISSSDAGDALLGCQAAKDLVQALLWMKKTHNVSTVSIYAQGVSAMGTMLLVRLVDLNREREENSGDMRRETGGERHSKRDR</sequence>
<evidence type="ECO:0000256" key="1">
    <source>
        <dbReference type="SAM" id="MobiDB-lite"/>
    </source>
</evidence>
<accession>A0A086M7U5</accession>
<proteinExistence type="predicted"/>
<evidence type="ECO:0000313" key="2">
    <source>
        <dbReference type="EMBL" id="KFG64963.1"/>
    </source>
</evidence>
<protein>
    <submittedName>
        <fullName evidence="2">Uncharacterized protein</fullName>
    </submittedName>
</protein>
<comment type="caution">
    <text evidence="2">The sequence shown here is derived from an EMBL/GenBank/DDBJ whole genome shotgun (WGS) entry which is preliminary data.</text>
</comment>
<name>A0A086M7U5_TOXGO</name>
<dbReference type="VEuPathDB" id="ToxoDB:TGRUB_327500"/>
<dbReference type="AlphaFoldDB" id="A0A086M7U5"/>